<sequence>MKLMERLFDNAWYVASADPTVRADIAAELLRAEQAHDVAVAEVQRAREVSYAAVAVALSGINSTRAALGRAQTKAEAAERCTHVVDGHAFAVTRAVGVTGAQEVVVTSCTLDRTATLRPPLATPFWTARLVDPSAGTDREVHLGSDEHESFEQACRWVAVGSL</sequence>
<dbReference type="AlphaFoldDB" id="A0A1H9WDV3"/>
<dbReference type="EMBL" id="FOHB01000005">
    <property type="protein sequence ID" value="SES31867.1"/>
    <property type="molecule type" value="Genomic_DNA"/>
</dbReference>
<dbReference type="Proteomes" id="UP000199019">
    <property type="component" value="Unassembled WGS sequence"/>
</dbReference>
<dbReference type="OrthoDB" id="4867531at2"/>
<keyword evidence="2" id="KW-1185">Reference proteome</keyword>
<dbReference type="STRING" id="587636.SAMN05216199_2825"/>
<evidence type="ECO:0000313" key="2">
    <source>
        <dbReference type="Proteomes" id="UP000199019"/>
    </source>
</evidence>
<dbReference type="RefSeq" id="WP_143056220.1">
    <property type="nucleotide sequence ID" value="NZ_FOHB01000005.1"/>
</dbReference>
<protein>
    <submittedName>
        <fullName evidence="1">Uncharacterized protein</fullName>
    </submittedName>
</protein>
<reference evidence="2" key="1">
    <citation type="submission" date="2016-10" db="EMBL/GenBank/DDBJ databases">
        <authorList>
            <person name="Varghese N."/>
            <person name="Submissions S."/>
        </authorList>
    </citation>
    <scope>NUCLEOTIDE SEQUENCE [LARGE SCALE GENOMIC DNA]</scope>
    <source>
        <strain evidence="2">CGMCC 1.6963</strain>
    </source>
</reference>
<accession>A0A1H9WDV3</accession>
<organism evidence="1 2">
    <name type="scientific">Pedococcus cremeus</name>
    <dbReference type="NCBI Taxonomy" id="587636"/>
    <lineage>
        <taxon>Bacteria</taxon>
        <taxon>Bacillati</taxon>
        <taxon>Actinomycetota</taxon>
        <taxon>Actinomycetes</taxon>
        <taxon>Micrococcales</taxon>
        <taxon>Intrasporangiaceae</taxon>
        <taxon>Pedococcus</taxon>
    </lineage>
</organism>
<evidence type="ECO:0000313" key="1">
    <source>
        <dbReference type="EMBL" id="SES31867.1"/>
    </source>
</evidence>
<gene>
    <name evidence="1" type="ORF">SAMN05216199_2825</name>
</gene>
<proteinExistence type="predicted"/>
<name>A0A1H9WDV3_9MICO</name>